<dbReference type="EMBL" id="BONJ01000003">
    <property type="protein sequence ID" value="GIG12841.1"/>
    <property type="molecule type" value="Genomic_DNA"/>
</dbReference>
<dbReference type="AlphaFoldDB" id="A0A8J3PCW1"/>
<feature type="compositionally biased region" description="Low complexity" evidence="1">
    <location>
        <begin position="1"/>
        <end position="16"/>
    </location>
</feature>
<name>A0A8J3PCW1_9ACTN</name>
<sequence>MRAGAERGLGAGATTRLIRPDVPDDLNVRPCGRPRLGAGVPVVNNRETREGSIPRDGVVSTAPPGPYRPGEIPASSVIGSAPVTGETSGAKSMPTGGLFT</sequence>
<organism evidence="2 3">
    <name type="scientific">Catellatospora methionotrophica</name>
    <dbReference type="NCBI Taxonomy" id="121620"/>
    <lineage>
        <taxon>Bacteria</taxon>
        <taxon>Bacillati</taxon>
        <taxon>Actinomycetota</taxon>
        <taxon>Actinomycetes</taxon>
        <taxon>Micromonosporales</taxon>
        <taxon>Micromonosporaceae</taxon>
        <taxon>Catellatospora</taxon>
    </lineage>
</organism>
<feature type="region of interest" description="Disordered" evidence="1">
    <location>
        <begin position="1"/>
        <end position="100"/>
    </location>
</feature>
<accession>A0A8J3PCW1</accession>
<gene>
    <name evidence="2" type="ORF">Cme02nite_11730</name>
</gene>
<keyword evidence="3" id="KW-1185">Reference proteome</keyword>
<dbReference type="Proteomes" id="UP000660339">
    <property type="component" value="Unassembled WGS sequence"/>
</dbReference>
<proteinExistence type="predicted"/>
<comment type="caution">
    <text evidence="2">The sequence shown here is derived from an EMBL/GenBank/DDBJ whole genome shotgun (WGS) entry which is preliminary data.</text>
</comment>
<evidence type="ECO:0000256" key="1">
    <source>
        <dbReference type="SAM" id="MobiDB-lite"/>
    </source>
</evidence>
<protein>
    <submittedName>
        <fullName evidence="2">Uncharacterized protein</fullName>
    </submittedName>
</protein>
<evidence type="ECO:0000313" key="3">
    <source>
        <dbReference type="Proteomes" id="UP000660339"/>
    </source>
</evidence>
<reference evidence="2" key="1">
    <citation type="submission" date="2021-01" db="EMBL/GenBank/DDBJ databases">
        <title>Whole genome shotgun sequence of Catellatospora methionotrophica NBRC 14553.</title>
        <authorList>
            <person name="Komaki H."/>
            <person name="Tamura T."/>
        </authorList>
    </citation>
    <scope>NUCLEOTIDE SEQUENCE</scope>
    <source>
        <strain evidence="2">NBRC 14553</strain>
    </source>
</reference>
<evidence type="ECO:0000313" key="2">
    <source>
        <dbReference type="EMBL" id="GIG12841.1"/>
    </source>
</evidence>